<dbReference type="EMBL" id="LN907858">
    <property type="protein sequence ID" value="CUU40919.1"/>
    <property type="molecule type" value="Genomic_DNA"/>
</dbReference>
<gene>
    <name evidence="2" type="ORF">BN2458_PEG2036</name>
    <name evidence="3" type="ORF">LS75_003920</name>
</gene>
<organism evidence="2 5">
    <name type="scientific">Helicobacter typhlonius</name>
    <dbReference type="NCBI Taxonomy" id="76936"/>
    <lineage>
        <taxon>Bacteria</taxon>
        <taxon>Pseudomonadati</taxon>
        <taxon>Campylobacterota</taxon>
        <taxon>Epsilonproteobacteria</taxon>
        <taxon>Campylobacterales</taxon>
        <taxon>Helicobacteraceae</taxon>
        <taxon>Helicobacter</taxon>
    </lineage>
</organism>
<dbReference type="Proteomes" id="UP000064525">
    <property type="component" value="Chromosome I"/>
</dbReference>
<comment type="similarity">
    <text evidence="1">Belongs to the CutA family.</text>
</comment>
<dbReference type="InterPro" id="IPR015867">
    <property type="entry name" value="N-reg_PII/ATP_PRibTrfase_C"/>
</dbReference>
<dbReference type="Proteomes" id="UP000029925">
    <property type="component" value="Unassembled WGS sequence"/>
</dbReference>
<dbReference type="KEGG" id="hty:BN2458_PEG2036"/>
<dbReference type="GO" id="GO:0010038">
    <property type="term" value="P:response to metal ion"/>
    <property type="evidence" value="ECO:0007669"/>
    <property type="project" value="InterPro"/>
</dbReference>
<keyword evidence="4" id="KW-1185">Reference proteome</keyword>
<dbReference type="GO" id="GO:0005507">
    <property type="term" value="F:copper ion binding"/>
    <property type="evidence" value="ECO:0007669"/>
    <property type="project" value="TreeGrafter"/>
</dbReference>
<dbReference type="InterPro" id="IPR004323">
    <property type="entry name" value="Ion_tolerance_CutA"/>
</dbReference>
<evidence type="ECO:0000256" key="1">
    <source>
        <dbReference type="ARBA" id="ARBA00010169"/>
    </source>
</evidence>
<name>A0A099UFS4_9HELI</name>
<dbReference type="PATRIC" id="fig|76936.10.peg.1985"/>
<accession>A0A099UFS4</accession>
<dbReference type="PANTHER" id="PTHR23419">
    <property type="entry name" value="DIVALENT CATION TOLERANCE CUTA-RELATED"/>
    <property type="match status" value="1"/>
</dbReference>
<evidence type="ECO:0000313" key="5">
    <source>
        <dbReference type="Proteomes" id="UP000064525"/>
    </source>
</evidence>
<reference evidence="3 4" key="1">
    <citation type="journal article" date="2014" name="Genome Announc.">
        <title>Draft genome sequences of eight enterohepatic helicobacter species isolated from both laboratory and wild rodents.</title>
        <authorList>
            <person name="Sheh A."/>
            <person name="Shen Z."/>
            <person name="Fox J.G."/>
        </authorList>
    </citation>
    <scope>NUCLEOTIDE SEQUENCE [LARGE SCALE GENOMIC DNA]</scope>
    <source>
        <strain evidence="3 4">MIT 98-6810</strain>
    </source>
</reference>
<dbReference type="AlphaFoldDB" id="A0A099UFS4"/>
<dbReference type="SUPFAM" id="SSF54913">
    <property type="entry name" value="GlnB-like"/>
    <property type="match status" value="1"/>
</dbReference>
<protein>
    <submittedName>
        <fullName evidence="3">Divalent-cation tolerance protein CutA</fullName>
    </submittedName>
    <submittedName>
        <fullName evidence="2">Periplasmic divalent cation tolerance protein CutA</fullName>
    </submittedName>
</protein>
<dbReference type="STRING" id="76936.BN2458_PEG2036"/>
<dbReference type="Pfam" id="PF03091">
    <property type="entry name" value="CutA1"/>
    <property type="match status" value="1"/>
</dbReference>
<dbReference type="Gene3D" id="3.30.70.120">
    <property type="match status" value="1"/>
</dbReference>
<reference evidence="2" key="3">
    <citation type="submission" date="2015-11" db="EMBL/GenBank/DDBJ databases">
        <authorList>
            <person name="Zhang Y."/>
            <person name="Guo Z."/>
        </authorList>
    </citation>
    <scope>NUCLEOTIDE SEQUENCE</scope>
    <source>
        <strain evidence="2">1</strain>
    </source>
</reference>
<dbReference type="EMBL" id="JRPF02000003">
    <property type="protein sequence ID" value="TLD78999.1"/>
    <property type="molecule type" value="Genomic_DNA"/>
</dbReference>
<evidence type="ECO:0000313" key="2">
    <source>
        <dbReference type="EMBL" id="CUU40919.1"/>
    </source>
</evidence>
<dbReference type="PANTHER" id="PTHR23419:SF8">
    <property type="entry name" value="FI09726P"/>
    <property type="match status" value="1"/>
</dbReference>
<sequence>MLLIYTTTPTKKEAKKLIKILLQVRLCACVQRHKIKSSYVWQKKGKDTICKESEYLLILKTLPVHYKEIEKLLLTHHSYEIPQIIAFEAKAQPSYENWLTLTLQKPSA</sequence>
<evidence type="ECO:0000313" key="4">
    <source>
        <dbReference type="Proteomes" id="UP000029925"/>
    </source>
</evidence>
<dbReference type="RefSeq" id="WP_034325433.1">
    <property type="nucleotide sequence ID" value="NZ_CAQAQM010000001.1"/>
</dbReference>
<dbReference type="OrthoDB" id="37622at2"/>
<evidence type="ECO:0000313" key="3">
    <source>
        <dbReference type="EMBL" id="TLD78999.1"/>
    </source>
</evidence>
<dbReference type="InterPro" id="IPR011322">
    <property type="entry name" value="N-reg_PII-like_a/b"/>
</dbReference>
<proteinExistence type="inferred from homology"/>
<reference evidence="5" key="2">
    <citation type="submission" date="2015-11" db="EMBL/GenBank/DDBJ databases">
        <authorList>
            <person name="Anvar S.Y."/>
        </authorList>
    </citation>
    <scope>NUCLEOTIDE SEQUENCE [LARGE SCALE GENOMIC DNA]</scope>
</reference>